<proteinExistence type="predicted"/>
<keyword evidence="1" id="KW-1133">Transmembrane helix</keyword>
<evidence type="ECO:0000313" key="3">
    <source>
        <dbReference type="Proteomes" id="UP001627154"/>
    </source>
</evidence>
<keyword evidence="1" id="KW-0472">Membrane</keyword>
<dbReference type="EMBL" id="JBJJXI010000030">
    <property type="protein sequence ID" value="KAL3403421.1"/>
    <property type="molecule type" value="Genomic_DNA"/>
</dbReference>
<feature type="transmembrane region" description="Helical" evidence="1">
    <location>
        <begin position="264"/>
        <end position="286"/>
    </location>
</feature>
<name>A0ABD2XFJ8_9HYME</name>
<protein>
    <submittedName>
        <fullName evidence="2">Uncharacterized protein</fullName>
    </submittedName>
</protein>
<reference evidence="2 3" key="1">
    <citation type="journal article" date="2024" name="bioRxiv">
        <title>A reference genome for Trichogramma kaykai: A tiny desert-dwelling parasitoid wasp with competing sex-ratio distorters.</title>
        <authorList>
            <person name="Culotta J."/>
            <person name="Lindsey A.R."/>
        </authorList>
    </citation>
    <scope>NUCLEOTIDE SEQUENCE [LARGE SCALE GENOMIC DNA]</scope>
    <source>
        <strain evidence="2 3">KSX58</strain>
    </source>
</reference>
<dbReference type="Proteomes" id="UP001627154">
    <property type="component" value="Unassembled WGS sequence"/>
</dbReference>
<sequence>MERKSKTLRVVDALISSLCTFDETRKHIHMRSSRCTSHTHLSAPTGMRTMMQGGEPMGRRQVTTATAAPRRYNTLFLILLLLPLLRQARAKGKCLLVQSLTSTPCERRLAGFFIACAEQCLFFRCLVHCSIQAGYFNFHEYSLTATALCSRRAKQKQSREQNKRRAASEQAKLEDTHAAAAIVRSNKRALPRVVQIHAWHSSRVYIHAHRSHVNFPFVNLQHYTRLVQAYKSDGAHLVIARSRRSRASLSEFVRRSGQSARLRVLFLAIAAGIFIGVKTFSASNIVSCRISYCIFRPVRTRLTDILYIYFVYPNNILNFGADPRTPRTKVVH</sequence>
<gene>
    <name evidence="2" type="ORF">TKK_003706</name>
</gene>
<comment type="caution">
    <text evidence="2">The sequence shown here is derived from an EMBL/GenBank/DDBJ whole genome shotgun (WGS) entry which is preliminary data.</text>
</comment>
<evidence type="ECO:0000313" key="2">
    <source>
        <dbReference type="EMBL" id="KAL3403421.1"/>
    </source>
</evidence>
<keyword evidence="1" id="KW-0812">Transmembrane</keyword>
<keyword evidence="3" id="KW-1185">Reference proteome</keyword>
<organism evidence="2 3">
    <name type="scientific">Trichogramma kaykai</name>
    <dbReference type="NCBI Taxonomy" id="54128"/>
    <lineage>
        <taxon>Eukaryota</taxon>
        <taxon>Metazoa</taxon>
        <taxon>Ecdysozoa</taxon>
        <taxon>Arthropoda</taxon>
        <taxon>Hexapoda</taxon>
        <taxon>Insecta</taxon>
        <taxon>Pterygota</taxon>
        <taxon>Neoptera</taxon>
        <taxon>Endopterygota</taxon>
        <taxon>Hymenoptera</taxon>
        <taxon>Apocrita</taxon>
        <taxon>Proctotrupomorpha</taxon>
        <taxon>Chalcidoidea</taxon>
        <taxon>Trichogrammatidae</taxon>
        <taxon>Trichogramma</taxon>
    </lineage>
</organism>
<evidence type="ECO:0000256" key="1">
    <source>
        <dbReference type="SAM" id="Phobius"/>
    </source>
</evidence>
<accession>A0ABD2XFJ8</accession>
<dbReference type="AlphaFoldDB" id="A0ABD2XFJ8"/>